<feature type="region of interest" description="Disordered" evidence="7">
    <location>
        <begin position="381"/>
        <end position="422"/>
    </location>
</feature>
<dbReference type="GO" id="GO:0042275">
    <property type="term" value="P:error-free postreplication DNA repair"/>
    <property type="evidence" value="ECO:0007669"/>
    <property type="project" value="EnsemblFungi"/>
</dbReference>
<evidence type="ECO:0000256" key="7">
    <source>
        <dbReference type="SAM" id="MobiDB-lite"/>
    </source>
</evidence>
<dbReference type="GeneID" id="34525627"/>
<dbReference type="EMBL" id="HE978317">
    <property type="protein sequence ID" value="CCK69938.1"/>
    <property type="molecule type" value="Genomic_DNA"/>
</dbReference>
<dbReference type="InterPro" id="IPR020588">
    <property type="entry name" value="RecA_ATP-bd"/>
</dbReference>
<feature type="compositionally biased region" description="Low complexity" evidence="7">
    <location>
        <begin position="381"/>
        <end position="400"/>
    </location>
</feature>
<keyword evidence="10" id="KW-1185">Reference proteome</keyword>
<dbReference type="eggNOG" id="ENOG502RTRR">
    <property type="taxonomic scope" value="Eukaryota"/>
</dbReference>
<dbReference type="OrthoDB" id="5957327at2759"/>
<dbReference type="OMA" id="TIHELKC"/>
<protein>
    <recommendedName>
        <fullName evidence="8">RecA family profile 1 domain-containing protein</fullName>
    </recommendedName>
</protein>
<dbReference type="Gene3D" id="3.40.50.300">
    <property type="entry name" value="P-loop containing nucleotide triphosphate hydrolases"/>
    <property type="match status" value="1"/>
</dbReference>
<keyword evidence="2" id="KW-0547">Nucleotide-binding</keyword>
<feature type="compositionally biased region" description="Basic and acidic residues" evidence="7">
    <location>
        <begin position="286"/>
        <end position="297"/>
    </location>
</feature>
<dbReference type="GO" id="GO:0033065">
    <property type="term" value="C:Rad51C-XRCC3 complex"/>
    <property type="evidence" value="ECO:0007669"/>
    <property type="project" value="EnsemblFungi"/>
</dbReference>
<dbReference type="Proteomes" id="UP000006310">
    <property type="component" value="Chromosome 4"/>
</dbReference>
<dbReference type="GO" id="GO:0000707">
    <property type="term" value="P:meiotic DNA recombinase assembly"/>
    <property type="evidence" value="ECO:0007669"/>
    <property type="project" value="EnsemblFungi"/>
</dbReference>
<dbReference type="SUPFAM" id="SSF52540">
    <property type="entry name" value="P-loop containing nucleoside triphosphate hydrolases"/>
    <property type="match status" value="1"/>
</dbReference>
<dbReference type="PROSITE" id="PS50162">
    <property type="entry name" value="RECA_2"/>
    <property type="match status" value="1"/>
</dbReference>
<dbReference type="AlphaFoldDB" id="J7RK98"/>
<dbReference type="GO" id="GO:0005657">
    <property type="term" value="C:replication fork"/>
    <property type="evidence" value="ECO:0007669"/>
    <property type="project" value="TreeGrafter"/>
</dbReference>
<evidence type="ECO:0000313" key="10">
    <source>
        <dbReference type="Proteomes" id="UP000006310"/>
    </source>
</evidence>
<dbReference type="RefSeq" id="XP_022464184.1">
    <property type="nucleotide sequence ID" value="XM_022607605.1"/>
</dbReference>
<accession>J7RK98</accession>
<dbReference type="InterPro" id="IPR052093">
    <property type="entry name" value="HR_Repair_Mediator"/>
</dbReference>
<organism evidence="9 10">
    <name type="scientific">Huiozyma naganishii (strain ATCC MYA-139 / BCRC 22969 / CBS 8797 / KCTC 17520 / NBRC 10181 / NCYC 3082 / Yp74L-3)</name>
    <name type="common">Yeast</name>
    <name type="synonym">Kazachstania naganishii</name>
    <dbReference type="NCBI Taxonomy" id="1071383"/>
    <lineage>
        <taxon>Eukaryota</taxon>
        <taxon>Fungi</taxon>
        <taxon>Dikarya</taxon>
        <taxon>Ascomycota</taxon>
        <taxon>Saccharomycotina</taxon>
        <taxon>Saccharomycetes</taxon>
        <taxon>Saccharomycetales</taxon>
        <taxon>Saccharomycetaceae</taxon>
        <taxon>Huiozyma</taxon>
    </lineage>
</organism>
<evidence type="ECO:0000256" key="5">
    <source>
        <dbReference type="ARBA" id="ARBA00023204"/>
    </source>
</evidence>
<keyword evidence="3" id="KW-0227">DNA damage</keyword>
<dbReference type="GO" id="GO:0000400">
    <property type="term" value="F:four-way junction DNA binding"/>
    <property type="evidence" value="ECO:0007669"/>
    <property type="project" value="TreeGrafter"/>
</dbReference>
<evidence type="ECO:0000259" key="8">
    <source>
        <dbReference type="PROSITE" id="PS50162"/>
    </source>
</evidence>
<evidence type="ECO:0000256" key="1">
    <source>
        <dbReference type="ARBA" id="ARBA00004123"/>
    </source>
</evidence>
<dbReference type="InterPro" id="IPR027417">
    <property type="entry name" value="P-loop_NTPase"/>
</dbReference>
<proteinExistence type="predicted"/>
<reference evidence="10" key="2">
    <citation type="submission" date="2012-08" db="EMBL/GenBank/DDBJ databases">
        <title>Genome sequence of Kazachstania naganishii.</title>
        <authorList>
            <person name="Gordon J.L."/>
            <person name="Armisen D."/>
            <person name="Proux-Wera E."/>
            <person name="OhEigeartaigh S.S."/>
            <person name="Byrne K.P."/>
            <person name="Wolfe K.H."/>
        </authorList>
    </citation>
    <scope>NUCLEOTIDE SEQUENCE [LARGE SCALE GENOMIC DNA]</scope>
    <source>
        <strain evidence="10">ATCC MYA-139 / BCRC 22969 / CBS 8797 / CCRC 22969 / KCTC 17520 / NBRC 10181 / NCYC 3082</strain>
    </source>
</reference>
<dbReference type="GO" id="GO:0033063">
    <property type="term" value="C:Rad51B-Rad51C-Rad51D-XRCC2 complex"/>
    <property type="evidence" value="ECO:0007669"/>
    <property type="project" value="TreeGrafter"/>
</dbReference>
<keyword evidence="5" id="KW-0234">DNA repair</keyword>
<dbReference type="GO" id="GO:0140664">
    <property type="term" value="F:ATP-dependent DNA damage sensor activity"/>
    <property type="evidence" value="ECO:0007669"/>
    <property type="project" value="InterPro"/>
</dbReference>
<feature type="region of interest" description="Disordered" evidence="7">
    <location>
        <begin position="285"/>
        <end position="315"/>
    </location>
</feature>
<dbReference type="GO" id="GO:1903112">
    <property type="term" value="P:positive regulation of single-strand break repair via homologous recombination"/>
    <property type="evidence" value="ECO:0007669"/>
    <property type="project" value="EnsemblFungi"/>
</dbReference>
<evidence type="ECO:0000256" key="2">
    <source>
        <dbReference type="ARBA" id="ARBA00022741"/>
    </source>
</evidence>
<evidence type="ECO:0000256" key="3">
    <source>
        <dbReference type="ARBA" id="ARBA00022763"/>
    </source>
</evidence>
<gene>
    <name evidence="9" type="primary">KNAG0D01870</name>
    <name evidence="9" type="ordered locus">KNAG_0D01870</name>
</gene>
<feature type="domain" description="RecA family profile 1" evidence="8">
    <location>
        <begin position="14"/>
        <end position="185"/>
    </location>
</feature>
<dbReference type="STRING" id="1071383.J7RK98"/>
<dbReference type="GO" id="GO:0008821">
    <property type="term" value="F:crossover junction DNA endonuclease activity"/>
    <property type="evidence" value="ECO:0007669"/>
    <property type="project" value="TreeGrafter"/>
</dbReference>
<comment type="subcellular location">
    <subcellularLocation>
        <location evidence="1">Nucleus</location>
    </subcellularLocation>
</comment>
<keyword evidence="6" id="KW-0539">Nucleus</keyword>
<name>J7RK98_HUIN7</name>
<evidence type="ECO:0000256" key="6">
    <source>
        <dbReference type="ARBA" id="ARBA00023242"/>
    </source>
</evidence>
<dbReference type="GO" id="GO:0007131">
    <property type="term" value="P:reciprocal meiotic recombination"/>
    <property type="evidence" value="ECO:0007669"/>
    <property type="project" value="TreeGrafter"/>
</dbReference>
<evidence type="ECO:0000256" key="4">
    <source>
        <dbReference type="ARBA" id="ARBA00022840"/>
    </source>
</evidence>
<dbReference type="GO" id="GO:0030491">
    <property type="term" value="P:heteroduplex formation"/>
    <property type="evidence" value="ECO:0007669"/>
    <property type="project" value="EnsemblFungi"/>
</dbReference>
<dbReference type="PANTHER" id="PTHR46239">
    <property type="entry name" value="DNA REPAIR PROTEIN RAD51 HOMOLOG 3 RAD51C"/>
    <property type="match status" value="1"/>
</dbReference>
<sequence>MVGVLLSQLITDDKNLPLKSGIPSLDEHLNGGFARRSIYEIFGPPGIGKTLFGIQLINVNFHAGGEKVLWIDCNKASPMSCIDSGSERNVSHVFIHKISELLIFLQNLMLPDNEYPPYSLIIVDGFSQLLNNNLNVISKRREKYDPFYLHTVKCKNLVLLLSKMTKYAHINNSTILLLDDSMNTTYQQHLLSALDNSTLGIVADGSNFFVSDSAAIAQRRRNVHTLKSALVANAGMGNKDSKWEIFLKYRIGLFWDFLNKKSYMKKGSNKLYRTRVAIVYDLHGNNAERGKSPRDGETNSNGKRPRIWGNSTPVPQYNSEDHVVVPFQFPLAYGQQEQEQEQRESTPPDLQAANLQQAAPLHSPLTHPTVLTSFQNSVSSSLQLSSFTTNSSTSPTSASPTDDHHLFPSANAADDVAYDSDV</sequence>
<dbReference type="KEGG" id="kng:KNAG_0D01870"/>
<keyword evidence="4" id="KW-0067">ATP-binding</keyword>
<dbReference type="PANTHER" id="PTHR46239:SF1">
    <property type="entry name" value="DNA REPAIR PROTEIN RAD51 HOMOLOG 3"/>
    <property type="match status" value="1"/>
</dbReference>
<dbReference type="Pfam" id="PF06745">
    <property type="entry name" value="ATPase"/>
    <property type="match status" value="1"/>
</dbReference>
<reference evidence="9 10" key="1">
    <citation type="journal article" date="2011" name="Proc. Natl. Acad. Sci. U.S.A.">
        <title>Evolutionary erosion of yeast sex chromosomes by mating-type switching accidents.</title>
        <authorList>
            <person name="Gordon J.L."/>
            <person name="Armisen D."/>
            <person name="Proux-Wera E."/>
            <person name="Oheigeartaigh S.S."/>
            <person name="Byrne K.P."/>
            <person name="Wolfe K.H."/>
        </authorList>
    </citation>
    <scope>NUCLEOTIDE SEQUENCE [LARGE SCALE GENOMIC DNA]</scope>
    <source>
        <strain evidence="10">ATCC MYA-139 / BCRC 22969 / CBS 8797 / CCRC 22969 / KCTC 17520 / NBRC 10181 / NCYC 3082</strain>
    </source>
</reference>
<evidence type="ECO:0000313" key="9">
    <source>
        <dbReference type="EMBL" id="CCK69938.1"/>
    </source>
</evidence>
<dbReference type="HOGENOM" id="CLU_053754_0_0_1"/>
<dbReference type="GO" id="GO:0005524">
    <property type="term" value="F:ATP binding"/>
    <property type="evidence" value="ECO:0007669"/>
    <property type="project" value="UniProtKB-KW"/>
</dbReference>
<dbReference type="InterPro" id="IPR014774">
    <property type="entry name" value="KaiC-like_dom"/>
</dbReference>